<reference evidence="2" key="1">
    <citation type="submission" date="2025-08" db="UniProtKB">
        <authorList>
            <consortium name="RefSeq"/>
        </authorList>
    </citation>
    <scope>IDENTIFICATION</scope>
</reference>
<evidence type="ECO:0000313" key="2">
    <source>
        <dbReference type="RefSeq" id="XP_039115768.1"/>
    </source>
</evidence>
<protein>
    <submittedName>
        <fullName evidence="2">Uncharacterized mitochondrial protein AtMg00810-like</fullName>
    </submittedName>
</protein>
<proteinExistence type="predicted"/>
<dbReference type="PANTHER" id="PTHR11439">
    <property type="entry name" value="GAG-POL-RELATED RETROTRANSPOSON"/>
    <property type="match status" value="1"/>
</dbReference>
<gene>
    <name evidence="2" type="primary">LOC120251275</name>
</gene>
<dbReference type="RefSeq" id="XP_039115768.1">
    <property type="nucleotide sequence ID" value="XM_039259834.1"/>
</dbReference>
<dbReference type="AlphaFoldDB" id="A0AB40ALU2"/>
<name>A0AB40ALU2_DIOCR</name>
<accession>A0AB40ALU2</accession>
<evidence type="ECO:0000313" key="1">
    <source>
        <dbReference type="Proteomes" id="UP001515500"/>
    </source>
</evidence>
<dbReference type="PANTHER" id="PTHR11439:SF486">
    <property type="entry name" value="RLK (RECEPTOR-LIKE KINASE) PROTEIN, PUTATIVE-RELATED"/>
    <property type="match status" value="1"/>
</dbReference>
<organism evidence="1 2">
    <name type="scientific">Dioscorea cayennensis subsp. rotundata</name>
    <name type="common">White Guinea yam</name>
    <name type="synonym">Dioscorea rotundata</name>
    <dbReference type="NCBI Taxonomy" id="55577"/>
    <lineage>
        <taxon>Eukaryota</taxon>
        <taxon>Viridiplantae</taxon>
        <taxon>Streptophyta</taxon>
        <taxon>Embryophyta</taxon>
        <taxon>Tracheophyta</taxon>
        <taxon>Spermatophyta</taxon>
        <taxon>Magnoliopsida</taxon>
        <taxon>Liliopsida</taxon>
        <taxon>Dioscoreales</taxon>
        <taxon>Dioscoreaceae</taxon>
        <taxon>Dioscorea</taxon>
    </lineage>
</organism>
<keyword evidence="1" id="KW-1185">Reference proteome</keyword>
<dbReference type="Proteomes" id="UP001515500">
    <property type="component" value="Chromosome 20"/>
</dbReference>
<dbReference type="GeneID" id="120251275"/>
<sequence>MVGELNYLLGLQIKQCKEGIFISQTKYAQNLVKRFGLEKARYMRTPMSMNQKLTKDEHGKDIDPSLYTSMIGSLLYLTASRPDISFSVGGCARYEATPKESHLKAVKRIIRYVYGTVEYGIWYSKDSNSHLAGNSDADWAVNINDRKSTLGGCFYLGNNLVTWYSKK</sequence>